<dbReference type="InterPro" id="IPR036291">
    <property type="entry name" value="NAD(P)-bd_dom_sf"/>
</dbReference>
<dbReference type="Proteomes" id="UP000008229">
    <property type="component" value="Chromosome"/>
</dbReference>
<dbReference type="InterPro" id="IPR020904">
    <property type="entry name" value="Sc_DH/Rdtase_CS"/>
</dbReference>
<dbReference type="Pfam" id="PF13561">
    <property type="entry name" value="adh_short_C2"/>
    <property type="match status" value="1"/>
</dbReference>
<dbReference type="RefSeq" id="WP_012936541.1">
    <property type="nucleotide sequence ID" value="NC_013739.1"/>
</dbReference>
<dbReference type="GO" id="GO:0032787">
    <property type="term" value="P:monocarboxylic acid metabolic process"/>
    <property type="evidence" value="ECO:0007669"/>
    <property type="project" value="UniProtKB-ARBA"/>
</dbReference>
<dbReference type="PRINTS" id="PR00081">
    <property type="entry name" value="GDHRDH"/>
</dbReference>
<keyword evidence="4" id="KW-1185">Reference proteome</keyword>
<dbReference type="SUPFAM" id="SSF51735">
    <property type="entry name" value="NAD(P)-binding Rossmann-fold domains"/>
    <property type="match status" value="1"/>
</dbReference>
<accession>D3FD98</accession>
<dbReference type="GO" id="GO:0016491">
    <property type="term" value="F:oxidoreductase activity"/>
    <property type="evidence" value="ECO:0007669"/>
    <property type="project" value="UniProtKB-KW"/>
</dbReference>
<dbReference type="PROSITE" id="PS00061">
    <property type="entry name" value="ADH_SHORT"/>
    <property type="match status" value="1"/>
</dbReference>
<dbReference type="InterPro" id="IPR002347">
    <property type="entry name" value="SDR_fam"/>
</dbReference>
<dbReference type="HOGENOM" id="CLU_010194_1_2_11"/>
<evidence type="ECO:0000313" key="4">
    <source>
        <dbReference type="Proteomes" id="UP000008229"/>
    </source>
</evidence>
<dbReference type="InterPro" id="IPR050259">
    <property type="entry name" value="SDR"/>
</dbReference>
<protein>
    <submittedName>
        <fullName evidence="3">Short-chain dehydrogenase/reductase SDR</fullName>
    </submittedName>
</protein>
<dbReference type="FunFam" id="3.40.50.720:FF:000084">
    <property type="entry name" value="Short-chain dehydrogenase reductase"/>
    <property type="match status" value="1"/>
</dbReference>
<sequence>MSIDDLSGKRAVVTGASSGIGQATAIALAQAGADVASIHLADGGDGAAATAAAIEAAGRRALMVEGTTASAEQVEAFADRVERDLGPIDVWVNNAAQLLVRPFMETSEDDWHDLLGSNLHGYVHGCRAALRRMLPRRAGRIVNVSSITAVQPISLAAAYVTAKGGVVALTKALAVEFGGEGIGVNAVAPGATETALTADFYTPAVRRAYEERIALGRVGRPEDVAKAVVFLASDAAGYLAGHELVVDGGMTLNGNVGIAADAGPAA</sequence>
<dbReference type="PANTHER" id="PTHR42879">
    <property type="entry name" value="3-OXOACYL-(ACYL-CARRIER-PROTEIN) REDUCTASE"/>
    <property type="match status" value="1"/>
</dbReference>
<evidence type="ECO:0000313" key="3">
    <source>
        <dbReference type="EMBL" id="ADB53490.1"/>
    </source>
</evidence>
<proteinExistence type="inferred from homology"/>
<comment type="similarity">
    <text evidence="1">Belongs to the short-chain dehydrogenases/reductases (SDR) family.</text>
</comment>
<dbReference type="PANTHER" id="PTHR42879:SF2">
    <property type="entry name" value="3-OXOACYL-[ACYL-CARRIER-PROTEIN] REDUCTASE FABG"/>
    <property type="match status" value="1"/>
</dbReference>
<organism evidence="3 4">
    <name type="scientific">Conexibacter woesei (strain DSM 14684 / CCUG 47730 / CIP 108061 / JCM 11494 / NBRC 100937 / ID131577)</name>
    <dbReference type="NCBI Taxonomy" id="469383"/>
    <lineage>
        <taxon>Bacteria</taxon>
        <taxon>Bacillati</taxon>
        <taxon>Actinomycetota</taxon>
        <taxon>Thermoleophilia</taxon>
        <taxon>Solirubrobacterales</taxon>
        <taxon>Conexibacteraceae</taxon>
        <taxon>Conexibacter</taxon>
    </lineage>
</organism>
<gene>
    <name evidence="3" type="ordered locus">Cwoe_5081</name>
</gene>
<evidence type="ECO:0000256" key="1">
    <source>
        <dbReference type="ARBA" id="ARBA00006484"/>
    </source>
</evidence>
<name>D3FD98_CONWI</name>
<dbReference type="AlphaFoldDB" id="D3FD98"/>
<reference evidence="4" key="2">
    <citation type="submission" date="2010-01" db="EMBL/GenBank/DDBJ databases">
        <title>The complete genome of Conexibacter woesei DSM 14684.</title>
        <authorList>
            <consortium name="US DOE Joint Genome Institute (JGI-PGF)"/>
            <person name="Lucas S."/>
            <person name="Copeland A."/>
            <person name="Lapidus A."/>
            <person name="Glavina del Rio T."/>
            <person name="Dalin E."/>
            <person name="Tice H."/>
            <person name="Bruce D."/>
            <person name="Goodwin L."/>
            <person name="Pitluck S."/>
            <person name="Kyrpides N."/>
            <person name="Mavromatis K."/>
            <person name="Ivanova N."/>
            <person name="Mikhailova N."/>
            <person name="Chertkov O."/>
            <person name="Brettin T."/>
            <person name="Detter J.C."/>
            <person name="Han C."/>
            <person name="Larimer F."/>
            <person name="Land M."/>
            <person name="Hauser L."/>
            <person name="Markowitz V."/>
            <person name="Cheng J.-F."/>
            <person name="Hugenholtz P."/>
            <person name="Woyke T."/>
            <person name="Wu D."/>
            <person name="Pukall R."/>
            <person name="Steenblock K."/>
            <person name="Schneider S."/>
            <person name="Klenk H.-P."/>
            <person name="Eisen J.A."/>
        </authorList>
    </citation>
    <scope>NUCLEOTIDE SEQUENCE [LARGE SCALE GENOMIC DNA]</scope>
    <source>
        <strain evidence="4">DSM 14684 / CIP 108061 / JCM 11494 / NBRC 100937 / ID131577</strain>
    </source>
</reference>
<dbReference type="eggNOG" id="COG1028">
    <property type="taxonomic scope" value="Bacteria"/>
</dbReference>
<dbReference type="Gene3D" id="3.40.50.720">
    <property type="entry name" value="NAD(P)-binding Rossmann-like Domain"/>
    <property type="match status" value="1"/>
</dbReference>
<dbReference type="CDD" id="cd05233">
    <property type="entry name" value="SDR_c"/>
    <property type="match status" value="1"/>
</dbReference>
<keyword evidence="2" id="KW-0560">Oxidoreductase</keyword>
<dbReference type="EMBL" id="CP001854">
    <property type="protein sequence ID" value="ADB53490.1"/>
    <property type="molecule type" value="Genomic_DNA"/>
</dbReference>
<dbReference type="OrthoDB" id="286404at2"/>
<dbReference type="KEGG" id="cwo:Cwoe_5081"/>
<evidence type="ECO:0000256" key="2">
    <source>
        <dbReference type="ARBA" id="ARBA00023002"/>
    </source>
</evidence>
<dbReference type="STRING" id="469383.Cwoe_5081"/>
<reference evidence="3 4" key="1">
    <citation type="journal article" date="2010" name="Stand. Genomic Sci.">
        <title>Complete genome sequence of Conexibacter woesei type strain (ID131577).</title>
        <authorList>
            <person name="Pukall R."/>
            <person name="Lapidus A."/>
            <person name="Glavina Del Rio T."/>
            <person name="Copeland A."/>
            <person name="Tice H."/>
            <person name="Cheng J.-F."/>
            <person name="Lucas S."/>
            <person name="Chen F."/>
            <person name="Nolan M."/>
            <person name="Bruce D."/>
            <person name="Goodwin L."/>
            <person name="Pitluck S."/>
            <person name="Mavromatis K."/>
            <person name="Ivanova N."/>
            <person name="Ovchinnikova G."/>
            <person name="Pati A."/>
            <person name="Chen A."/>
            <person name="Palaniappan K."/>
            <person name="Land M."/>
            <person name="Hauser L."/>
            <person name="Chang Y.-J."/>
            <person name="Jeffries C.D."/>
            <person name="Chain P."/>
            <person name="Meincke L."/>
            <person name="Sims D."/>
            <person name="Brettin T."/>
            <person name="Detter J.C."/>
            <person name="Rohde M."/>
            <person name="Goeker M."/>
            <person name="Bristow J."/>
            <person name="Eisen J.A."/>
            <person name="Markowitz V."/>
            <person name="Kyrpides N.C."/>
            <person name="Klenk H.-P."/>
            <person name="Hugenholtz P."/>
        </authorList>
    </citation>
    <scope>NUCLEOTIDE SEQUENCE [LARGE SCALE GENOMIC DNA]</scope>
    <source>
        <strain evidence="4">DSM 14684 / CIP 108061 / JCM 11494 / NBRC 100937 / ID131577</strain>
    </source>
</reference>
<dbReference type="PRINTS" id="PR00080">
    <property type="entry name" value="SDRFAMILY"/>
</dbReference>